<dbReference type="PRINTS" id="PR00502">
    <property type="entry name" value="NUDIXFAMILY"/>
</dbReference>
<dbReference type="AlphaFoldDB" id="A0A9W8G7X5"/>
<dbReference type="Pfam" id="PF00293">
    <property type="entry name" value="NUDIX"/>
    <property type="match status" value="1"/>
</dbReference>
<dbReference type="PROSITE" id="PS51462">
    <property type="entry name" value="NUDIX"/>
    <property type="match status" value="1"/>
</dbReference>
<keyword evidence="1 2" id="KW-0378">Hydrolase</keyword>
<evidence type="ECO:0000313" key="5">
    <source>
        <dbReference type="Proteomes" id="UP001151518"/>
    </source>
</evidence>
<comment type="similarity">
    <text evidence="2">Belongs to the Nudix hydrolase family.</text>
</comment>
<dbReference type="GO" id="GO:0006754">
    <property type="term" value="P:ATP biosynthetic process"/>
    <property type="evidence" value="ECO:0007669"/>
    <property type="project" value="TreeGrafter"/>
</dbReference>
<dbReference type="Gene3D" id="3.90.79.10">
    <property type="entry name" value="Nucleoside Triphosphate Pyrophosphohydrolase"/>
    <property type="match status" value="1"/>
</dbReference>
<evidence type="ECO:0000256" key="1">
    <source>
        <dbReference type="ARBA" id="ARBA00022801"/>
    </source>
</evidence>
<dbReference type="InterPro" id="IPR000086">
    <property type="entry name" value="NUDIX_hydrolase_dom"/>
</dbReference>
<dbReference type="PROSITE" id="PS00893">
    <property type="entry name" value="NUDIX_BOX"/>
    <property type="match status" value="1"/>
</dbReference>
<protein>
    <recommendedName>
        <fullName evidence="3">Nudix hydrolase domain-containing protein</fullName>
    </recommendedName>
</protein>
<name>A0A9W8G7X5_9FUNG</name>
<reference evidence="4" key="1">
    <citation type="submission" date="2022-07" db="EMBL/GenBank/DDBJ databases">
        <title>Phylogenomic reconstructions and comparative analyses of Kickxellomycotina fungi.</title>
        <authorList>
            <person name="Reynolds N.K."/>
            <person name="Stajich J.E."/>
            <person name="Barry K."/>
            <person name="Grigoriev I.V."/>
            <person name="Crous P."/>
            <person name="Smith M.E."/>
        </authorList>
    </citation>
    <scope>NUCLEOTIDE SEQUENCE</scope>
    <source>
        <strain evidence="4">NRRL 3115</strain>
    </source>
</reference>
<evidence type="ECO:0000256" key="2">
    <source>
        <dbReference type="RuleBase" id="RU003476"/>
    </source>
</evidence>
<dbReference type="SUPFAM" id="SSF55811">
    <property type="entry name" value="Nudix"/>
    <property type="match status" value="1"/>
</dbReference>
<dbReference type="GO" id="GO:0006167">
    <property type="term" value="P:AMP biosynthetic process"/>
    <property type="evidence" value="ECO:0007669"/>
    <property type="project" value="TreeGrafter"/>
</dbReference>
<evidence type="ECO:0000259" key="3">
    <source>
        <dbReference type="PROSITE" id="PS51462"/>
    </source>
</evidence>
<dbReference type="InterPro" id="IPR051325">
    <property type="entry name" value="Nudix_hydrolase_domain"/>
</dbReference>
<dbReference type="OrthoDB" id="10259236at2759"/>
<dbReference type="InterPro" id="IPR020476">
    <property type="entry name" value="Nudix_hydrolase"/>
</dbReference>
<dbReference type="InterPro" id="IPR020084">
    <property type="entry name" value="NUDIX_hydrolase_CS"/>
</dbReference>
<dbReference type="GO" id="GO:0004081">
    <property type="term" value="F:bis(5'-nucleosyl)-tetraphosphatase (asymmetrical) activity"/>
    <property type="evidence" value="ECO:0007669"/>
    <property type="project" value="TreeGrafter"/>
</dbReference>
<sequence>MLYSRDEIVFSAGAVVFDPTEEKVLTIVHKDNASGREIVAFPKGGLEKGESAEEAAVREVEEEAGVHCRLWPSAGLMGLEVRYSEMAGKTKAIYWYAASFVEMRTQKLEDYEDFSIRWIDADKALDVLSSDHCKKLLKTCLAYKASVAAADATRN</sequence>
<organism evidence="4 5">
    <name type="scientific">Coemansia spiralis</name>
    <dbReference type="NCBI Taxonomy" id="417178"/>
    <lineage>
        <taxon>Eukaryota</taxon>
        <taxon>Fungi</taxon>
        <taxon>Fungi incertae sedis</taxon>
        <taxon>Zoopagomycota</taxon>
        <taxon>Kickxellomycotina</taxon>
        <taxon>Kickxellomycetes</taxon>
        <taxon>Kickxellales</taxon>
        <taxon>Kickxellaceae</taxon>
        <taxon>Coemansia</taxon>
    </lineage>
</organism>
<comment type="caution">
    <text evidence="4">The sequence shown here is derived from an EMBL/GenBank/DDBJ whole genome shotgun (WGS) entry which is preliminary data.</text>
</comment>
<dbReference type="Proteomes" id="UP001151518">
    <property type="component" value="Unassembled WGS sequence"/>
</dbReference>
<accession>A0A9W8G7X5</accession>
<proteinExistence type="inferred from homology"/>
<dbReference type="PANTHER" id="PTHR21340">
    <property type="entry name" value="DIADENOSINE 5,5-P1,P4-TETRAPHOSPHATE PYROPHOSPHOHYDROLASE MUTT"/>
    <property type="match status" value="1"/>
</dbReference>
<dbReference type="PANTHER" id="PTHR21340:SF0">
    <property type="entry name" value="BIS(5'-NUCLEOSYL)-TETRAPHOSPHATASE [ASYMMETRICAL]"/>
    <property type="match status" value="1"/>
</dbReference>
<gene>
    <name evidence="4" type="ORF">GGI25_003812</name>
</gene>
<feature type="domain" description="Nudix hydrolase" evidence="3">
    <location>
        <begin position="7"/>
        <end position="142"/>
    </location>
</feature>
<evidence type="ECO:0000313" key="4">
    <source>
        <dbReference type="EMBL" id="KAJ2675975.1"/>
    </source>
</evidence>
<dbReference type="InterPro" id="IPR015797">
    <property type="entry name" value="NUDIX_hydrolase-like_dom_sf"/>
</dbReference>
<dbReference type="EMBL" id="JANBTW010000044">
    <property type="protein sequence ID" value="KAJ2675975.1"/>
    <property type="molecule type" value="Genomic_DNA"/>
</dbReference>